<feature type="domain" description="WCX" evidence="2">
    <location>
        <begin position="251"/>
        <end position="323"/>
    </location>
</feature>
<dbReference type="SUPFAM" id="SSF46785">
    <property type="entry name" value="Winged helix' DNA-binding domain"/>
    <property type="match status" value="1"/>
</dbReference>
<dbReference type="EMBL" id="DXES01000038">
    <property type="protein sequence ID" value="HIX64982.1"/>
    <property type="molecule type" value="Genomic_DNA"/>
</dbReference>
<comment type="caution">
    <text evidence="3">The sequence shown here is derived from an EMBL/GenBank/DDBJ whole genome shotgun (WGS) entry which is preliminary data.</text>
</comment>
<evidence type="ECO:0000313" key="3">
    <source>
        <dbReference type="EMBL" id="HIX64982.1"/>
    </source>
</evidence>
<reference evidence="3" key="1">
    <citation type="journal article" date="2021" name="PeerJ">
        <title>Extensive microbial diversity within the chicken gut microbiome revealed by metagenomics and culture.</title>
        <authorList>
            <person name="Gilroy R."/>
            <person name="Ravi A."/>
            <person name="Getino M."/>
            <person name="Pursley I."/>
            <person name="Horton D.L."/>
            <person name="Alikhan N.F."/>
            <person name="Baker D."/>
            <person name="Gharbi K."/>
            <person name="Hall N."/>
            <person name="Watson M."/>
            <person name="Adriaenssens E.M."/>
            <person name="Foster-Nyarko E."/>
            <person name="Jarju S."/>
            <person name="Secka A."/>
            <person name="Antonio M."/>
            <person name="Oren A."/>
            <person name="Chaudhuri R.R."/>
            <person name="La Ragione R."/>
            <person name="Hildebrand F."/>
            <person name="Pallen M.J."/>
        </authorList>
    </citation>
    <scope>NUCLEOTIDE SEQUENCE</scope>
    <source>
        <strain evidence="3">CHK188-5543</strain>
    </source>
</reference>
<evidence type="ECO:0000259" key="1">
    <source>
        <dbReference type="Pfam" id="PF13280"/>
    </source>
</evidence>
<protein>
    <submittedName>
        <fullName evidence="3">WYL domain-containing protein</fullName>
    </submittedName>
</protein>
<dbReference type="Pfam" id="PF25583">
    <property type="entry name" value="WCX"/>
    <property type="match status" value="1"/>
</dbReference>
<name>A0A9D1WPT9_9FIRM</name>
<dbReference type="PANTHER" id="PTHR34580:SF1">
    <property type="entry name" value="PROTEIN PAFC"/>
    <property type="match status" value="1"/>
</dbReference>
<dbReference type="InterPro" id="IPR051534">
    <property type="entry name" value="CBASS_pafABC_assoc_protein"/>
</dbReference>
<dbReference type="PANTHER" id="PTHR34580">
    <property type="match status" value="1"/>
</dbReference>
<feature type="domain" description="WYL" evidence="1">
    <location>
        <begin position="140"/>
        <end position="218"/>
    </location>
</feature>
<reference evidence="3" key="2">
    <citation type="submission" date="2021-04" db="EMBL/GenBank/DDBJ databases">
        <authorList>
            <person name="Gilroy R."/>
        </authorList>
    </citation>
    <scope>NUCLEOTIDE SEQUENCE</scope>
    <source>
        <strain evidence="3">CHK188-5543</strain>
    </source>
</reference>
<dbReference type="Pfam" id="PF13280">
    <property type="entry name" value="WYL"/>
    <property type="match status" value="1"/>
</dbReference>
<dbReference type="InterPro" id="IPR026881">
    <property type="entry name" value="WYL_dom"/>
</dbReference>
<gene>
    <name evidence="3" type="ORF">H9736_01900</name>
</gene>
<dbReference type="Proteomes" id="UP000886800">
    <property type="component" value="Unassembled WGS sequence"/>
</dbReference>
<dbReference type="PROSITE" id="PS52050">
    <property type="entry name" value="WYL"/>
    <property type="match status" value="1"/>
</dbReference>
<evidence type="ECO:0000313" key="4">
    <source>
        <dbReference type="Proteomes" id="UP000886800"/>
    </source>
</evidence>
<dbReference type="InterPro" id="IPR057727">
    <property type="entry name" value="WCX_dom"/>
</dbReference>
<dbReference type="InterPro" id="IPR036390">
    <property type="entry name" value="WH_DNA-bd_sf"/>
</dbReference>
<organism evidence="3 4">
    <name type="scientific">Candidatus Anaerotruncus excrementipullorum</name>
    <dbReference type="NCBI Taxonomy" id="2838465"/>
    <lineage>
        <taxon>Bacteria</taxon>
        <taxon>Bacillati</taxon>
        <taxon>Bacillota</taxon>
        <taxon>Clostridia</taxon>
        <taxon>Eubacteriales</taxon>
        <taxon>Oscillospiraceae</taxon>
        <taxon>Anaerotruncus</taxon>
    </lineage>
</organism>
<proteinExistence type="predicted"/>
<evidence type="ECO:0000259" key="2">
    <source>
        <dbReference type="Pfam" id="PF25583"/>
    </source>
</evidence>
<dbReference type="AlphaFoldDB" id="A0A9D1WPT9"/>
<sequence>MPKGSNQKLKLLYLMKILLERTDEVHAITLSEVLEALEGYGVTAERKSIYDDLEALRLYGLDVVRQGRYYFVANREFQLPELKLLVDAVQSCKFITQKKSAQLIKKLEGLASTHEARVLQRQVYVSSRVKTGNEQVYYNIDRLHDAIAQEVQIDFLYFEWQLDYAVQGALRKSYRREGARYRVSPWALTWADENYYLIAYDPAANDIRHYRVDKMEDICITGLPREGQRQFERFDVGVYTSKLFGMFGGEEQEVRLQFSNRLVGVVVDRFGRDRVFSRVDGEHFAVTIRAVVSPQFLSWLFSFGQEAVVLSPKPVADQLRRMALLVAQQYPH</sequence>
<accession>A0A9D1WPT9</accession>